<name>A0ABW1ZQ50_9DEIO</name>
<dbReference type="InterPro" id="IPR001086">
    <property type="entry name" value="Preph_deHydtase"/>
</dbReference>
<keyword evidence="11" id="KW-1185">Reference proteome</keyword>
<keyword evidence="4" id="KW-0057">Aromatic amino acid biosynthesis</keyword>
<gene>
    <name evidence="10" type="ORF">ACFP90_21745</name>
</gene>
<keyword evidence="5" id="KW-0584">Phenylalanine biosynthesis</keyword>
<dbReference type="PANTHER" id="PTHR21022">
    <property type="entry name" value="PREPHENATE DEHYDRATASE P PROTEIN"/>
    <property type="match status" value="1"/>
</dbReference>
<reference evidence="11" key="1">
    <citation type="journal article" date="2019" name="Int. J. Syst. Evol. Microbiol.">
        <title>The Global Catalogue of Microorganisms (GCM) 10K type strain sequencing project: providing services to taxonomists for standard genome sequencing and annotation.</title>
        <authorList>
            <consortium name="The Broad Institute Genomics Platform"/>
            <consortium name="The Broad Institute Genome Sequencing Center for Infectious Disease"/>
            <person name="Wu L."/>
            <person name="Ma J."/>
        </authorList>
    </citation>
    <scope>NUCLEOTIDE SEQUENCE [LARGE SCALE GENOMIC DNA]</scope>
    <source>
        <strain evidence="11">CCUG 63830</strain>
    </source>
</reference>
<protein>
    <recommendedName>
        <fullName evidence="2">prephenate dehydratase</fullName>
        <ecNumber evidence="2">4.2.1.51</ecNumber>
    </recommendedName>
</protein>
<evidence type="ECO:0000256" key="7">
    <source>
        <dbReference type="ARBA" id="ARBA00047848"/>
    </source>
</evidence>
<dbReference type="Proteomes" id="UP001596317">
    <property type="component" value="Unassembled WGS sequence"/>
</dbReference>
<evidence type="ECO:0000313" key="11">
    <source>
        <dbReference type="Proteomes" id="UP001596317"/>
    </source>
</evidence>
<feature type="signal peptide" evidence="8">
    <location>
        <begin position="1"/>
        <end position="20"/>
    </location>
</feature>
<keyword evidence="6" id="KW-0456">Lyase</keyword>
<dbReference type="Pfam" id="PF00800">
    <property type="entry name" value="PDT"/>
    <property type="match status" value="1"/>
</dbReference>
<evidence type="ECO:0000256" key="2">
    <source>
        <dbReference type="ARBA" id="ARBA00013147"/>
    </source>
</evidence>
<evidence type="ECO:0000256" key="5">
    <source>
        <dbReference type="ARBA" id="ARBA00023222"/>
    </source>
</evidence>
<comment type="pathway">
    <text evidence="1">Amino-acid biosynthesis; L-phenylalanine biosynthesis; phenylpyruvate from prephenate: step 1/1.</text>
</comment>
<organism evidence="10 11">
    <name type="scientific">Deinococcus multiflagellatus</name>
    <dbReference type="NCBI Taxonomy" id="1656887"/>
    <lineage>
        <taxon>Bacteria</taxon>
        <taxon>Thermotogati</taxon>
        <taxon>Deinococcota</taxon>
        <taxon>Deinococci</taxon>
        <taxon>Deinococcales</taxon>
        <taxon>Deinococcaceae</taxon>
        <taxon>Deinococcus</taxon>
    </lineage>
</organism>
<evidence type="ECO:0000256" key="1">
    <source>
        <dbReference type="ARBA" id="ARBA00004741"/>
    </source>
</evidence>
<comment type="catalytic activity">
    <reaction evidence="7">
        <text>prephenate + H(+) = 3-phenylpyruvate + CO2 + H2O</text>
        <dbReference type="Rhea" id="RHEA:21648"/>
        <dbReference type="ChEBI" id="CHEBI:15377"/>
        <dbReference type="ChEBI" id="CHEBI:15378"/>
        <dbReference type="ChEBI" id="CHEBI:16526"/>
        <dbReference type="ChEBI" id="CHEBI:18005"/>
        <dbReference type="ChEBI" id="CHEBI:29934"/>
        <dbReference type="EC" id="4.2.1.51"/>
    </reaction>
</comment>
<evidence type="ECO:0000313" key="10">
    <source>
        <dbReference type="EMBL" id="MFC6662678.1"/>
    </source>
</evidence>
<dbReference type="PROSITE" id="PS51171">
    <property type="entry name" value="PREPHENATE_DEHYDR_3"/>
    <property type="match status" value="1"/>
</dbReference>
<dbReference type="InterPro" id="IPR008242">
    <property type="entry name" value="Chor_mutase/pphenate_deHydtase"/>
</dbReference>
<dbReference type="SUPFAM" id="SSF53850">
    <property type="entry name" value="Periplasmic binding protein-like II"/>
    <property type="match status" value="1"/>
</dbReference>
<feature type="chain" id="PRO_5045810910" description="prephenate dehydratase" evidence="8">
    <location>
        <begin position="21"/>
        <end position="293"/>
    </location>
</feature>
<dbReference type="PANTHER" id="PTHR21022:SF19">
    <property type="entry name" value="PREPHENATE DEHYDRATASE-RELATED"/>
    <property type="match status" value="1"/>
</dbReference>
<dbReference type="Gene3D" id="3.40.190.10">
    <property type="entry name" value="Periplasmic binding protein-like II"/>
    <property type="match status" value="2"/>
</dbReference>
<dbReference type="EMBL" id="JBHSWB010000002">
    <property type="protein sequence ID" value="MFC6662678.1"/>
    <property type="molecule type" value="Genomic_DNA"/>
</dbReference>
<sequence length="293" mass="30111">MRKRLFLPLATLLSISLAAAASLDFLGPKGTYSDQAAQLAAQHYGLTVGQTLPTITAVSTGVAAGTSPYGLIPNENSAGAFVAETSGLLAKGDPGWRVVGELTLPISNTLLVKPGTPASAVTTIISHPQPFKQSAAYLAANYPNAARQEVSSTAAAAEAVSKGDGTSAAISAPAAAGVYGLSVLAADIQDDKNNATSFWVVQRAGQPWTVTVPNHVLVMLDAPAGSPALGDLLSRLRSASFRPRNVQSWPLGGVLGGYRFVVALDSDTGIRLTHVQQQVAAVKGALLLGAYRK</sequence>
<proteinExistence type="predicted"/>
<keyword evidence="8" id="KW-0732">Signal</keyword>
<feature type="domain" description="Prephenate dehydratase" evidence="9">
    <location>
        <begin position="22"/>
        <end position="203"/>
    </location>
</feature>
<evidence type="ECO:0000256" key="3">
    <source>
        <dbReference type="ARBA" id="ARBA00022605"/>
    </source>
</evidence>
<dbReference type="EC" id="4.2.1.51" evidence="2"/>
<comment type="caution">
    <text evidence="10">The sequence shown here is derived from an EMBL/GenBank/DDBJ whole genome shotgun (WGS) entry which is preliminary data.</text>
</comment>
<accession>A0ABW1ZQ50</accession>
<dbReference type="RefSeq" id="WP_224612389.1">
    <property type="nucleotide sequence ID" value="NZ_JAIQXV010000026.1"/>
</dbReference>
<dbReference type="PIRSF" id="PIRSF001500">
    <property type="entry name" value="Chor_mut_pdt_Ppr"/>
    <property type="match status" value="1"/>
</dbReference>
<evidence type="ECO:0000256" key="4">
    <source>
        <dbReference type="ARBA" id="ARBA00023141"/>
    </source>
</evidence>
<evidence type="ECO:0000256" key="8">
    <source>
        <dbReference type="SAM" id="SignalP"/>
    </source>
</evidence>
<evidence type="ECO:0000256" key="6">
    <source>
        <dbReference type="ARBA" id="ARBA00023239"/>
    </source>
</evidence>
<evidence type="ECO:0000259" key="9">
    <source>
        <dbReference type="PROSITE" id="PS51171"/>
    </source>
</evidence>
<keyword evidence="3" id="KW-0028">Amino-acid biosynthesis</keyword>